<reference evidence="2" key="1">
    <citation type="submission" date="2018-11" db="EMBL/GenBank/DDBJ databases">
        <authorList>
            <consortium name="Pathogen Informatics"/>
        </authorList>
    </citation>
    <scope>NUCLEOTIDE SEQUENCE</scope>
</reference>
<keyword evidence="1" id="KW-0472">Membrane</keyword>
<keyword evidence="1" id="KW-1133">Transmembrane helix</keyword>
<protein>
    <submittedName>
        <fullName evidence="2">Uncharacterized protein</fullName>
    </submittedName>
</protein>
<dbReference type="Proteomes" id="UP000784294">
    <property type="component" value="Unassembled WGS sequence"/>
</dbReference>
<keyword evidence="1" id="KW-0812">Transmembrane</keyword>
<evidence type="ECO:0000313" key="2">
    <source>
        <dbReference type="EMBL" id="VEL12432.1"/>
    </source>
</evidence>
<evidence type="ECO:0000313" key="3">
    <source>
        <dbReference type="Proteomes" id="UP000784294"/>
    </source>
</evidence>
<name>A0A3S5FCG8_9PLAT</name>
<gene>
    <name evidence="2" type="ORF">PXEA_LOCUS5872</name>
</gene>
<feature type="transmembrane region" description="Helical" evidence="1">
    <location>
        <begin position="38"/>
        <end position="57"/>
    </location>
</feature>
<comment type="caution">
    <text evidence="2">The sequence shown here is derived from an EMBL/GenBank/DDBJ whole genome shotgun (WGS) entry which is preliminary data.</text>
</comment>
<evidence type="ECO:0000256" key="1">
    <source>
        <dbReference type="SAM" id="Phobius"/>
    </source>
</evidence>
<proteinExistence type="predicted"/>
<sequence length="128" mass="13864">MDSCFDYACQGGIEEGLAQLHRGGRIVSRGLFAQSNGLPYAAILFQFPAGLLILPALANSMVYPEYSDAILLALYNLSSYLSLHLPYVASGHIYSQFSSAPGQTYVTTNKLLSPQFIGIMKLGAPDHF</sequence>
<keyword evidence="3" id="KW-1185">Reference proteome</keyword>
<accession>A0A3S5FCG8</accession>
<dbReference type="EMBL" id="CAAALY010014747">
    <property type="protein sequence ID" value="VEL12432.1"/>
    <property type="molecule type" value="Genomic_DNA"/>
</dbReference>
<organism evidence="2 3">
    <name type="scientific">Protopolystoma xenopodis</name>
    <dbReference type="NCBI Taxonomy" id="117903"/>
    <lineage>
        <taxon>Eukaryota</taxon>
        <taxon>Metazoa</taxon>
        <taxon>Spiralia</taxon>
        <taxon>Lophotrochozoa</taxon>
        <taxon>Platyhelminthes</taxon>
        <taxon>Monogenea</taxon>
        <taxon>Polyopisthocotylea</taxon>
        <taxon>Polystomatidea</taxon>
        <taxon>Polystomatidae</taxon>
        <taxon>Protopolystoma</taxon>
    </lineage>
</organism>
<dbReference type="AlphaFoldDB" id="A0A3S5FCG8"/>
<feature type="transmembrane region" description="Helical" evidence="1">
    <location>
        <begin position="69"/>
        <end position="89"/>
    </location>
</feature>